<sequence length="86" mass="8738">MPCRPVVVLTALFGLSGCAGAPDQNTGGEGWSMRRSASESLARRGCNHSVLDNPALAQRLVASGFAGGPSPPRGAPVLGCSLRMGM</sequence>
<reference evidence="2" key="1">
    <citation type="submission" date="2020-08" db="EMBL/GenBank/DDBJ databases">
        <authorList>
            <person name="Hu Y."/>
            <person name="Nguyen S.V."/>
            <person name="Li F."/>
            <person name="Fanning S."/>
        </authorList>
    </citation>
    <scope>NUCLEOTIDE SEQUENCE</scope>
    <source>
        <strain evidence="2">SYSU D8009</strain>
    </source>
</reference>
<dbReference type="Proteomes" id="UP000600101">
    <property type="component" value="Unassembled WGS sequence"/>
</dbReference>
<dbReference type="PROSITE" id="PS51257">
    <property type="entry name" value="PROKAR_LIPOPROTEIN"/>
    <property type="match status" value="1"/>
</dbReference>
<evidence type="ECO:0000256" key="1">
    <source>
        <dbReference type="SAM" id="SignalP"/>
    </source>
</evidence>
<evidence type="ECO:0000313" key="3">
    <source>
        <dbReference type="Proteomes" id="UP000600101"/>
    </source>
</evidence>
<comment type="caution">
    <text evidence="2">The sequence shown here is derived from an EMBL/GenBank/DDBJ whole genome shotgun (WGS) entry which is preliminary data.</text>
</comment>
<accession>A0A9X0QVL0</accession>
<name>A0A9X0QVL0_9PROT</name>
<evidence type="ECO:0008006" key="4">
    <source>
        <dbReference type="Google" id="ProtNLM"/>
    </source>
</evidence>
<gene>
    <name evidence="2" type="ORF">H7965_05345</name>
</gene>
<proteinExistence type="predicted"/>
<dbReference type="RefSeq" id="WP_186769512.1">
    <property type="nucleotide sequence ID" value="NZ_JACOMF010000004.1"/>
</dbReference>
<dbReference type="AlphaFoldDB" id="A0A9X0QVL0"/>
<dbReference type="EMBL" id="JACOMF010000004">
    <property type="protein sequence ID" value="MBC4014744.1"/>
    <property type="molecule type" value="Genomic_DNA"/>
</dbReference>
<protein>
    <recommendedName>
        <fullName evidence="4">Lipoprotein</fullName>
    </recommendedName>
</protein>
<keyword evidence="1" id="KW-0732">Signal</keyword>
<organism evidence="2 3">
    <name type="scientific">Siccirubricoccus deserti</name>
    <dbReference type="NCBI Taxonomy" id="2013562"/>
    <lineage>
        <taxon>Bacteria</taxon>
        <taxon>Pseudomonadati</taxon>
        <taxon>Pseudomonadota</taxon>
        <taxon>Alphaproteobacteria</taxon>
        <taxon>Acetobacterales</taxon>
        <taxon>Roseomonadaceae</taxon>
        <taxon>Siccirubricoccus</taxon>
    </lineage>
</organism>
<evidence type="ECO:0000313" key="2">
    <source>
        <dbReference type="EMBL" id="MBC4014744.1"/>
    </source>
</evidence>
<feature type="chain" id="PRO_5040915221" description="Lipoprotein" evidence="1">
    <location>
        <begin position="22"/>
        <end position="86"/>
    </location>
</feature>
<keyword evidence="3" id="KW-1185">Reference proteome</keyword>
<feature type="signal peptide" evidence="1">
    <location>
        <begin position="1"/>
        <end position="21"/>
    </location>
</feature>